<keyword evidence="1" id="KW-0812">Transmembrane</keyword>
<proteinExistence type="predicted"/>
<dbReference type="InterPro" id="IPR058284">
    <property type="entry name" value="DUF7978"/>
</dbReference>
<dbReference type="AlphaFoldDB" id="A0AAE3FXH5"/>
<evidence type="ECO:0000313" key="3">
    <source>
        <dbReference type="EMBL" id="MCL9816695.1"/>
    </source>
</evidence>
<feature type="transmembrane region" description="Helical" evidence="1">
    <location>
        <begin position="108"/>
        <end position="127"/>
    </location>
</feature>
<feature type="transmembrane region" description="Helical" evidence="1">
    <location>
        <begin position="139"/>
        <end position="160"/>
    </location>
</feature>
<dbReference type="RefSeq" id="WP_250583543.1">
    <property type="nucleotide sequence ID" value="NZ_JAKRVX010000002.1"/>
</dbReference>
<protein>
    <submittedName>
        <fullName evidence="3">Transporter</fullName>
    </submittedName>
</protein>
<reference evidence="3" key="2">
    <citation type="submission" date="2022-02" db="EMBL/GenBank/DDBJ databases">
        <authorList>
            <person name="Elcheninov A.G."/>
            <person name="Sorokin D.Y."/>
            <person name="Kublanov I.V."/>
        </authorList>
    </citation>
    <scope>NUCLEOTIDE SEQUENCE</scope>
    <source>
        <strain evidence="3">AArc-St2</strain>
    </source>
</reference>
<dbReference type="Pfam" id="PF25933">
    <property type="entry name" value="DUF7978"/>
    <property type="match status" value="1"/>
</dbReference>
<feature type="transmembrane region" description="Helical" evidence="1">
    <location>
        <begin position="21"/>
        <end position="43"/>
    </location>
</feature>
<comment type="caution">
    <text evidence="3">The sequence shown here is derived from an EMBL/GenBank/DDBJ whole genome shotgun (WGS) entry which is preliminary data.</text>
</comment>
<dbReference type="Proteomes" id="UP001203207">
    <property type="component" value="Unassembled WGS sequence"/>
</dbReference>
<dbReference type="EMBL" id="JAKRVX010000002">
    <property type="protein sequence ID" value="MCL9816695.1"/>
    <property type="molecule type" value="Genomic_DNA"/>
</dbReference>
<evidence type="ECO:0000313" key="4">
    <source>
        <dbReference type="Proteomes" id="UP001203207"/>
    </source>
</evidence>
<accession>A0AAE3FXH5</accession>
<keyword evidence="4" id="KW-1185">Reference proteome</keyword>
<keyword evidence="1" id="KW-0472">Membrane</keyword>
<sequence length="199" mass="20466">MSSQAATKQTEHRGSLSKRSVASGAVGGVIAAVGGYLVAYLAYASEVESQLRGVNFIADLFGGEPIPSWVGVGWLHYNGHFVDTQIESFGGTRSMNFITQADGSGLTALYLLAPLMLVLVGAAVAYYTAVESPREGATVGSTVAIGYFIFAAVGVALLQYESTAGSIQPDPITALLLAGIVYPLVFGAIGGAVAGTIRE</sequence>
<feature type="domain" description="DUF7978" evidence="2">
    <location>
        <begin position="6"/>
        <end position="196"/>
    </location>
</feature>
<organism evidence="3 4">
    <name type="scientific">Natronocalculus amylovorans</name>
    <dbReference type="NCBI Taxonomy" id="2917812"/>
    <lineage>
        <taxon>Archaea</taxon>
        <taxon>Methanobacteriati</taxon>
        <taxon>Methanobacteriota</taxon>
        <taxon>Stenosarchaea group</taxon>
        <taxon>Halobacteria</taxon>
        <taxon>Halobacteriales</taxon>
        <taxon>Haloferacaceae</taxon>
        <taxon>Natronocalculus</taxon>
    </lineage>
</organism>
<reference evidence="3" key="1">
    <citation type="journal article" date="2022" name="Syst. Appl. Microbiol.">
        <title>Natronocalculus amylovorans gen. nov., sp. nov., and Natranaeroarchaeum aerophilus sp. nov., dominant culturable amylolytic natronoarchaea from hypersaline soda lakes in southwestern Siberia.</title>
        <authorList>
            <person name="Sorokin D.Y."/>
            <person name="Elcheninov A.G."/>
            <person name="Khizhniak T.V."/>
            <person name="Koenen M."/>
            <person name="Bale N.J."/>
            <person name="Damste J.S.S."/>
            <person name="Kublanov I.V."/>
        </authorList>
    </citation>
    <scope>NUCLEOTIDE SEQUENCE</scope>
    <source>
        <strain evidence="3">AArc-St2</strain>
    </source>
</reference>
<feature type="transmembrane region" description="Helical" evidence="1">
    <location>
        <begin position="172"/>
        <end position="197"/>
    </location>
</feature>
<gene>
    <name evidence="3" type="ORF">AArcSt2_07030</name>
</gene>
<name>A0AAE3FXH5_9EURY</name>
<keyword evidence="1" id="KW-1133">Transmembrane helix</keyword>
<evidence type="ECO:0000256" key="1">
    <source>
        <dbReference type="SAM" id="Phobius"/>
    </source>
</evidence>
<evidence type="ECO:0000259" key="2">
    <source>
        <dbReference type="Pfam" id="PF25933"/>
    </source>
</evidence>